<sequence>MKMGRRGMGHQVILIGKMLKCLSCFRQRWAYEQSCSTFKLKSRVESFPAELLCFALFLKLRIEIEMDVFELGLLSSTLILSCIERRSDPKRLFQAAIPRIG</sequence>
<accession>A0A0A0KSN8</accession>
<organism evidence="1 2">
    <name type="scientific">Cucumis sativus</name>
    <name type="common">Cucumber</name>
    <dbReference type="NCBI Taxonomy" id="3659"/>
    <lineage>
        <taxon>Eukaryota</taxon>
        <taxon>Viridiplantae</taxon>
        <taxon>Streptophyta</taxon>
        <taxon>Embryophyta</taxon>
        <taxon>Tracheophyta</taxon>
        <taxon>Spermatophyta</taxon>
        <taxon>Magnoliopsida</taxon>
        <taxon>eudicotyledons</taxon>
        <taxon>Gunneridae</taxon>
        <taxon>Pentapetalae</taxon>
        <taxon>rosids</taxon>
        <taxon>fabids</taxon>
        <taxon>Cucurbitales</taxon>
        <taxon>Cucurbitaceae</taxon>
        <taxon>Benincaseae</taxon>
        <taxon>Cucumis</taxon>
    </lineage>
</organism>
<name>A0A0A0KSN8_CUCSA</name>
<keyword evidence="2" id="KW-1185">Reference proteome</keyword>
<evidence type="ECO:0000313" key="1">
    <source>
        <dbReference type="EMBL" id="KGN51437.1"/>
    </source>
</evidence>
<dbReference type="Gramene" id="KGN51437">
    <property type="protein sequence ID" value="KGN51437"/>
    <property type="gene ID" value="Csa_5G546560"/>
</dbReference>
<reference evidence="1 2" key="3">
    <citation type="journal article" date="2010" name="BMC Genomics">
        <title>Transcriptome sequencing and comparative analysis of cucumber flowers with different sex types.</title>
        <authorList>
            <person name="Guo S."/>
            <person name="Zheng Y."/>
            <person name="Joung J.G."/>
            <person name="Liu S."/>
            <person name="Zhang Z."/>
            <person name="Crasta O.R."/>
            <person name="Sobral B.W."/>
            <person name="Xu Y."/>
            <person name="Huang S."/>
            <person name="Fei Z."/>
        </authorList>
    </citation>
    <scope>NUCLEOTIDE SEQUENCE [LARGE SCALE GENOMIC DNA]</scope>
    <source>
        <strain evidence="2">cv. 9930</strain>
    </source>
</reference>
<dbReference type="AlphaFoldDB" id="A0A0A0KSN8"/>
<reference evidence="1 2" key="4">
    <citation type="journal article" date="2011" name="BMC Genomics">
        <title>RNA-Seq improves annotation of protein-coding genes in the cucumber genome.</title>
        <authorList>
            <person name="Li Z."/>
            <person name="Zhang Z."/>
            <person name="Yan P."/>
            <person name="Huang S."/>
            <person name="Fei Z."/>
            <person name="Lin K."/>
        </authorList>
    </citation>
    <scope>NUCLEOTIDE SEQUENCE [LARGE SCALE GENOMIC DNA]</scope>
    <source>
        <strain evidence="2">cv. 9930</strain>
    </source>
</reference>
<gene>
    <name evidence="1" type="ORF">Csa_5G546560</name>
</gene>
<dbReference type="Proteomes" id="UP000029981">
    <property type="component" value="Chromosome 5"/>
</dbReference>
<reference evidence="1 2" key="1">
    <citation type="journal article" date="2009" name="Nat. Genet.">
        <title>The genome of the cucumber, Cucumis sativus L.</title>
        <authorList>
            <person name="Huang S."/>
            <person name="Li R."/>
            <person name="Zhang Z."/>
            <person name="Li L."/>
            <person name="Gu X."/>
            <person name="Fan W."/>
            <person name="Lucas W.J."/>
            <person name="Wang X."/>
            <person name="Xie B."/>
            <person name="Ni P."/>
            <person name="Ren Y."/>
            <person name="Zhu H."/>
            <person name="Li J."/>
            <person name="Lin K."/>
            <person name="Jin W."/>
            <person name="Fei Z."/>
            <person name="Li G."/>
            <person name="Staub J."/>
            <person name="Kilian A."/>
            <person name="van der Vossen E.A."/>
            <person name="Wu Y."/>
            <person name="Guo J."/>
            <person name="He J."/>
            <person name="Jia Z."/>
            <person name="Ren Y."/>
            <person name="Tian G."/>
            <person name="Lu Y."/>
            <person name="Ruan J."/>
            <person name="Qian W."/>
            <person name="Wang M."/>
            <person name="Huang Q."/>
            <person name="Li B."/>
            <person name="Xuan Z."/>
            <person name="Cao J."/>
            <person name="Asan"/>
            <person name="Wu Z."/>
            <person name="Zhang J."/>
            <person name="Cai Q."/>
            <person name="Bai Y."/>
            <person name="Zhao B."/>
            <person name="Han Y."/>
            <person name="Li Y."/>
            <person name="Li X."/>
            <person name="Wang S."/>
            <person name="Shi Q."/>
            <person name="Liu S."/>
            <person name="Cho W.K."/>
            <person name="Kim J.Y."/>
            <person name="Xu Y."/>
            <person name="Heller-Uszynska K."/>
            <person name="Miao H."/>
            <person name="Cheng Z."/>
            <person name="Zhang S."/>
            <person name="Wu J."/>
            <person name="Yang Y."/>
            <person name="Kang H."/>
            <person name="Li M."/>
            <person name="Liang H."/>
            <person name="Ren X."/>
            <person name="Shi Z."/>
            <person name="Wen M."/>
            <person name="Jian M."/>
            <person name="Yang H."/>
            <person name="Zhang G."/>
            <person name="Yang Z."/>
            <person name="Chen R."/>
            <person name="Liu S."/>
            <person name="Li J."/>
            <person name="Ma L."/>
            <person name="Liu H."/>
            <person name="Zhou Y."/>
            <person name="Zhao J."/>
            <person name="Fang X."/>
            <person name="Li G."/>
            <person name="Fang L."/>
            <person name="Li Y."/>
            <person name="Liu D."/>
            <person name="Zheng H."/>
            <person name="Zhang Y."/>
            <person name="Qin N."/>
            <person name="Li Z."/>
            <person name="Yang G."/>
            <person name="Yang S."/>
            <person name="Bolund L."/>
            <person name="Kristiansen K."/>
            <person name="Zheng H."/>
            <person name="Li S."/>
            <person name="Zhang X."/>
            <person name="Yang H."/>
            <person name="Wang J."/>
            <person name="Sun R."/>
            <person name="Zhang B."/>
            <person name="Jiang S."/>
            <person name="Wang J."/>
            <person name="Du Y."/>
            <person name="Li S."/>
        </authorList>
    </citation>
    <scope>NUCLEOTIDE SEQUENCE [LARGE SCALE GENOMIC DNA]</scope>
    <source>
        <strain evidence="2">cv. 9930</strain>
    </source>
</reference>
<reference evidence="1 2" key="2">
    <citation type="journal article" date="2009" name="PLoS ONE">
        <title>An integrated genetic and cytogenetic map of the cucumber genome.</title>
        <authorList>
            <person name="Ren Y."/>
            <person name="Zhang Z."/>
            <person name="Liu J."/>
            <person name="Staub J.E."/>
            <person name="Han Y."/>
            <person name="Cheng Z."/>
            <person name="Li X."/>
            <person name="Lu J."/>
            <person name="Miao H."/>
            <person name="Kang H."/>
            <person name="Xie B."/>
            <person name="Gu X."/>
            <person name="Wang X."/>
            <person name="Du Y."/>
            <person name="Jin W."/>
            <person name="Huang S."/>
        </authorList>
    </citation>
    <scope>NUCLEOTIDE SEQUENCE [LARGE SCALE GENOMIC DNA]</scope>
    <source>
        <strain evidence="2">cv. 9930</strain>
    </source>
</reference>
<proteinExistence type="predicted"/>
<evidence type="ECO:0000313" key="2">
    <source>
        <dbReference type="Proteomes" id="UP000029981"/>
    </source>
</evidence>
<protein>
    <submittedName>
        <fullName evidence="1">Uncharacterized protein</fullName>
    </submittedName>
</protein>
<dbReference type="EMBL" id="CM002926">
    <property type="protein sequence ID" value="KGN51437.1"/>
    <property type="molecule type" value="Genomic_DNA"/>
</dbReference>